<proteinExistence type="predicted"/>
<reference evidence="4" key="1">
    <citation type="submission" date="2016-10" db="EMBL/GenBank/DDBJ databases">
        <authorList>
            <person name="Varghese N."/>
        </authorList>
    </citation>
    <scope>NUCLEOTIDE SEQUENCE [LARGE SCALE GENOMIC DNA]</scope>
    <source>
        <strain evidence="4">DSM 18820</strain>
    </source>
</reference>
<dbReference type="InterPro" id="IPR024775">
    <property type="entry name" value="DinB-like"/>
</dbReference>
<dbReference type="STRING" id="388950.GCA_001611675_03483"/>
<keyword evidence="1" id="KW-0175">Coiled coil</keyword>
<dbReference type="SUPFAM" id="SSF109854">
    <property type="entry name" value="DinB/YfiT-like putative metalloenzymes"/>
    <property type="match status" value="1"/>
</dbReference>
<evidence type="ECO:0000313" key="3">
    <source>
        <dbReference type="EMBL" id="SFU37768.1"/>
    </source>
</evidence>
<protein>
    <submittedName>
        <fullName evidence="3">DinB superfamily protein</fullName>
    </submittedName>
</protein>
<dbReference type="Proteomes" id="UP000182491">
    <property type="component" value="Unassembled WGS sequence"/>
</dbReference>
<dbReference type="Gene3D" id="1.20.120.450">
    <property type="entry name" value="dinb family like domain"/>
    <property type="match status" value="1"/>
</dbReference>
<dbReference type="EMBL" id="FPCA01000001">
    <property type="protein sequence ID" value="SFU37768.1"/>
    <property type="molecule type" value="Genomic_DNA"/>
</dbReference>
<gene>
    <name evidence="3" type="ORF">SAMN04487941_0348</name>
</gene>
<evidence type="ECO:0000259" key="2">
    <source>
        <dbReference type="Pfam" id="PF12867"/>
    </source>
</evidence>
<evidence type="ECO:0000256" key="1">
    <source>
        <dbReference type="SAM" id="Coils"/>
    </source>
</evidence>
<feature type="domain" description="DinB-like" evidence="2">
    <location>
        <begin position="11"/>
        <end position="168"/>
    </location>
</feature>
<keyword evidence="4" id="KW-1185">Reference proteome</keyword>
<accession>A0A1I7FNQ3</accession>
<name>A0A1I7FNQ3_9BACT</name>
<organism evidence="3 4">
    <name type="scientific">Pontibacter akesuensis</name>
    <dbReference type="NCBI Taxonomy" id="388950"/>
    <lineage>
        <taxon>Bacteria</taxon>
        <taxon>Pseudomonadati</taxon>
        <taxon>Bacteroidota</taxon>
        <taxon>Cytophagia</taxon>
        <taxon>Cytophagales</taxon>
        <taxon>Hymenobacteraceae</taxon>
        <taxon>Pontibacter</taxon>
    </lineage>
</organism>
<dbReference type="Pfam" id="PF12867">
    <property type="entry name" value="DinB_2"/>
    <property type="match status" value="1"/>
</dbReference>
<dbReference type="OrthoDB" id="979115at2"/>
<dbReference type="AlphaFoldDB" id="A0A1I7FNQ3"/>
<feature type="coiled-coil region" evidence="1">
    <location>
        <begin position="2"/>
        <end position="32"/>
    </location>
</feature>
<dbReference type="RefSeq" id="WP_068839333.1">
    <property type="nucleotide sequence ID" value="NZ_BMXC01000001.1"/>
</dbReference>
<evidence type="ECO:0000313" key="4">
    <source>
        <dbReference type="Proteomes" id="UP000182491"/>
    </source>
</evidence>
<sequence>MNPKLEDKYLRLEQTRNRLLDELESLDETQLNAAPAEEKWSINQHVAHLTLVDKATLGNILYKLQHQDQLQDSSLKQAVKALLLRVALKSGKKYRAPVQVANVPATSQLPELRQEWDTVRFQLEDELTAMPRHVMGKGLFKHPRVGYLTIGQTLTFLQDHFDHHYLIIQSLKSEITK</sequence>
<dbReference type="InterPro" id="IPR034660">
    <property type="entry name" value="DinB/YfiT-like"/>
</dbReference>